<sequence>MNKITMYSTLSCPYCAGAEQLMQQKGIAYDKILVDRDPGELSKMMQRSGRRSVPQLFIGETHIGGFDDLNALELAGGLAHLSAPPTDSA</sequence>
<dbReference type="PROSITE" id="PS51354">
    <property type="entry name" value="GLUTAREDOXIN_2"/>
    <property type="match status" value="1"/>
</dbReference>
<dbReference type="SUPFAM" id="SSF52833">
    <property type="entry name" value="Thioredoxin-like"/>
    <property type="match status" value="1"/>
</dbReference>
<comment type="function">
    <text evidence="6">Has a glutathione-disulfide oxidoreductase activity in the presence of NADPH and glutathione reductase. Reduces low molecular weight disulfides and proteins.</text>
</comment>
<dbReference type="PROSITE" id="PS00195">
    <property type="entry name" value="GLUTAREDOXIN_1"/>
    <property type="match status" value="1"/>
</dbReference>
<dbReference type="Gene3D" id="3.40.30.10">
    <property type="entry name" value="Glutaredoxin"/>
    <property type="match status" value="1"/>
</dbReference>
<protein>
    <recommendedName>
        <fullName evidence="6">Glutaredoxin</fullName>
    </recommendedName>
</protein>
<dbReference type="GO" id="GO:0015038">
    <property type="term" value="F:glutathione disulfide oxidoreductase activity"/>
    <property type="evidence" value="ECO:0007669"/>
    <property type="project" value="UniProtKB-UniRule"/>
</dbReference>
<dbReference type="Proteomes" id="UP000275663">
    <property type="component" value="Chromosome"/>
</dbReference>
<reference evidence="8 9" key="1">
    <citation type="journal article" date="2011" name="Int. J. Syst. Evol. Microbiol.">
        <title>Description of Undibacterium oligocarboniphilum sp. nov., isolated from purified water, and Undibacterium pigrum strain CCUG 49012 as the type strain of Undibacterium parvum sp. nov., and emended descriptions of the genus Undibacterium and the species Undibacterium pigrum.</title>
        <authorList>
            <person name="Eder W."/>
            <person name="Wanner G."/>
            <person name="Ludwig W."/>
            <person name="Busse H.J."/>
            <person name="Ziemke-Kageler F."/>
            <person name="Lang E."/>
        </authorList>
    </citation>
    <scope>NUCLEOTIDE SEQUENCE [LARGE SCALE GENOMIC DNA]</scope>
    <source>
        <strain evidence="8 9">DSM 23061</strain>
    </source>
</reference>
<organism evidence="8 9">
    <name type="scientific">Undibacterium parvum</name>
    <dbReference type="NCBI Taxonomy" id="401471"/>
    <lineage>
        <taxon>Bacteria</taxon>
        <taxon>Pseudomonadati</taxon>
        <taxon>Pseudomonadota</taxon>
        <taxon>Betaproteobacteria</taxon>
        <taxon>Burkholderiales</taxon>
        <taxon>Oxalobacteraceae</taxon>
        <taxon>Undibacterium</taxon>
    </lineage>
</organism>
<accession>A0A3Q9BQW3</accession>
<dbReference type="AlphaFoldDB" id="A0A3Q9BQW3"/>
<dbReference type="PANTHER" id="PTHR34386:SF1">
    <property type="entry name" value="GLUTAREDOXIN-LIKE PROTEIN NRDH"/>
    <property type="match status" value="1"/>
</dbReference>
<keyword evidence="2 6" id="KW-0813">Transport</keyword>
<dbReference type="InterPro" id="IPR011767">
    <property type="entry name" value="GLR_AS"/>
</dbReference>
<gene>
    <name evidence="8" type="primary">grxC</name>
    <name evidence="8" type="ORF">EJN92_10240</name>
</gene>
<keyword evidence="3 6" id="KW-0249">Electron transport</keyword>
<dbReference type="GO" id="GO:0045454">
    <property type="term" value="P:cell redox homeostasis"/>
    <property type="evidence" value="ECO:0007669"/>
    <property type="project" value="InterPro"/>
</dbReference>
<keyword evidence="9" id="KW-1185">Reference proteome</keyword>
<evidence type="ECO:0000256" key="5">
    <source>
        <dbReference type="ARBA" id="ARBA00023284"/>
    </source>
</evidence>
<keyword evidence="6" id="KW-0963">Cytoplasm</keyword>
<proteinExistence type="inferred from homology"/>
<dbReference type="EMBL" id="CP034464">
    <property type="protein sequence ID" value="AZP12345.1"/>
    <property type="molecule type" value="Genomic_DNA"/>
</dbReference>
<dbReference type="InterPro" id="IPR036249">
    <property type="entry name" value="Thioredoxin-like_sf"/>
</dbReference>
<evidence type="ECO:0000256" key="1">
    <source>
        <dbReference type="ARBA" id="ARBA00007787"/>
    </source>
</evidence>
<evidence type="ECO:0000259" key="7">
    <source>
        <dbReference type="Pfam" id="PF00462"/>
    </source>
</evidence>
<evidence type="ECO:0000256" key="6">
    <source>
        <dbReference type="RuleBase" id="RU364065"/>
    </source>
</evidence>
<dbReference type="KEGG" id="upv:EJN92_10240"/>
<evidence type="ECO:0000256" key="2">
    <source>
        <dbReference type="ARBA" id="ARBA00022448"/>
    </source>
</evidence>
<evidence type="ECO:0000313" key="8">
    <source>
        <dbReference type="EMBL" id="AZP12345.1"/>
    </source>
</evidence>
<dbReference type="InterPro" id="IPR014025">
    <property type="entry name" value="Glutaredoxin_subgr"/>
</dbReference>
<dbReference type="PANTHER" id="PTHR34386">
    <property type="entry name" value="GLUTAREDOXIN"/>
    <property type="match status" value="1"/>
</dbReference>
<name>A0A3Q9BQW3_9BURK</name>
<dbReference type="OrthoDB" id="9814618at2"/>
<keyword evidence="4" id="KW-1015">Disulfide bond</keyword>
<dbReference type="Pfam" id="PF00462">
    <property type="entry name" value="Glutaredoxin"/>
    <property type="match status" value="1"/>
</dbReference>
<dbReference type="InterPro" id="IPR002109">
    <property type="entry name" value="Glutaredoxin"/>
</dbReference>
<dbReference type="CDD" id="cd03418">
    <property type="entry name" value="GRX_GRXb_1_3_like"/>
    <property type="match status" value="1"/>
</dbReference>
<evidence type="ECO:0000313" key="9">
    <source>
        <dbReference type="Proteomes" id="UP000275663"/>
    </source>
</evidence>
<dbReference type="PRINTS" id="PR00160">
    <property type="entry name" value="GLUTAREDOXIN"/>
</dbReference>
<comment type="similarity">
    <text evidence="1 6">Belongs to the glutaredoxin family.</text>
</comment>
<dbReference type="NCBIfam" id="TIGR02181">
    <property type="entry name" value="GRX_bact"/>
    <property type="match status" value="1"/>
</dbReference>
<dbReference type="GO" id="GO:0009055">
    <property type="term" value="F:electron transfer activity"/>
    <property type="evidence" value="ECO:0007669"/>
    <property type="project" value="TreeGrafter"/>
</dbReference>
<feature type="domain" description="Glutaredoxin" evidence="7">
    <location>
        <begin position="4"/>
        <end position="63"/>
    </location>
</feature>
<dbReference type="RefSeq" id="WP_126127727.1">
    <property type="nucleotide sequence ID" value="NZ_CP034464.1"/>
</dbReference>
<keyword evidence="5 6" id="KW-0676">Redox-active center</keyword>
<evidence type="ECO:0000256" key="4">
    <source>
        <dbReference type="ARBA" id="ARBA00023157"/>
    </source>
</evidence>
<evidence type="ECO:0000256" key="3">
    <source>
        <dbReference type="ARBA" id="ARBA00022982"/>
    </source>
</evidence>
<dbReference type="InterPro" id="IPR011900">
    <property type="entry name" value="GRX_bact"/>
</dbReference>
<dbReference type="InterPro" id="IPR051548">
    <property type="entry name" value="Grx-like_ET"/>
</dbReference>